<organism evidence="5 6">
    <name type="scientific">Cirrhinus mrigala</name>
    <name type="common">Mrigala</name>
    <dbReference type="NCBI Taxonomy" id="683832"/>
    <lineage>
        <taxon>Eukaryota</taxon>
        <taxon>Metazoa</taxon>
        <taxon>Chordata</taxon>
        <taxon>Craniata</taxon>
        <taxon>Vertebrata</taxon>
        <taxon>Euteleostomi</taxon>
        <taxon>Actinopterygii</taxon>
        <taxon>Neopterygii</taxon>
        <taxon>Teleostei</taxon>
        <taxon>Ostariophysi</taxon>
        <taxon>Cypriniformes</taxon>
        <taxon>Cyprinidae</taxon>
        <taxon>Labeoninae</taxon>
        <taxon>Labeonini</taxon>
        <taxon>Cirrhinus</taxon>
    </lineage>
</organism>
<dbReference type="Proteomes" id="UP001529510">
    <property type="component" value="Unassembled WGS sequence"/>
</dbReference>
<dbReference type="PROSITE" id="PS50878">
    <property type="entry name" value="RT_POL"/>
    <property type="match status" value="1"/>
</dbReference>
<proteinExistence type="inferred from homology"/>
<protein>
    <recommendedName>
        <fullName evidence="2">ribonuclease H</fullName>
        <ecNumber evidence="2">3.1.26.4</ecNumber>
    </recommendedName>
</protein>
<dbReference type="PANTHER" id="PTHR33050">
    <property type="entry name" value="REVERSE TRANSCRIPTASE DOMAIN-CONTAINING PROTEIN"/>
    <property type="match status" value="1"/>
</dbReference>
<comment type="caution">
    <text evidence="5">The sequence shown here is derived from an EMBL/GenBank/DDBJ whole genome shotgun (WGS) entry which is preliminary data.</text>
</comment>
<dbReference type="InterPro" id="IPR043502">
    <property type="entry name" value="DNA/RNA_pol_sf"/>
</dbReference>
<evidence type="ECO:0000259" key="4">
    <source>
        <dbReference type="PROSITE" id="PS50878"/>
    </source>
</evidence>
<dbReference type="Pfam" id="PF00078">
    <property type="entry name" value="RVT_1"/>
    <property type="match status" value="1"/>
</dbReference>
<dbReference type="InterPro" id="IPR043128">
    <property type="entry name" value="Rev_trsase/Diguanyl_cyclase"/>
</dbReference>
<sequence length="741" mass="81813">SKDAPCPCACGAMISAKDTHPLCIVCLGVRHAQAALANPECCPHCSPFPSRVLERRVRVAAANKGDPSLSPPTTVETKQPPVSCSWGDFMDEVSPELPPLFPILAEEREEEEDDDEAIARLLEEDGEEDDDDVILPSTPSRPGSALSDGSPASAQVELDLLEMCRRAAAKLSIDWPSQQAGQGMERDLYDGKRLPSRAPAVKQVIPSVPACVSEMKRFWDKPFSHRVPVKGFSRLDVHNMEELGMSNPPPVELSIAHHLNPNHRAALSSASASLPGRTERLTASVFQKIYRSSALAVRALNATSLLTAYQAELMEEMGRQMDAGSPNPALWEEICVIADLNLRTSRGAVQSCGRSMGLPVVGERALWLGLSGLSDREKVDFLDAPVEPKALFGASVTAMRQRCVLRKQEGEAFQACLPRKPIPKGPPSSRPGFDAPLRSSHLSSLTHSLSQHSQRENLPLQQLQLDIDRQTLREGRNAGQPNWDEQQHSWSICCYPPSKRALAQRAPPLDGAAAPLVGMGCSGPLAVQVESWRACTVHPWVLSTIMRGYRLQFAVKPPVFNSVLMSAAEGKSAQVLEEEIASLLRKRAIRVVPPEDSHQGFYSRYFVIPKRGGGLRPILDLRILNKHLRKYKFKMPTFKTLSHFIREKDWFTSVDLEDAYFHIGIYPSHRKFLRFAYQGTAYEFMTVPFGLSLAPRTFCRCIEAALSPLRTAGLRVSAYLDDLLLCSPSRQQAETDTKLLV</sequence>
<name>A0ABD0NR53_CIRMR</name>
<evidence type="ECO:0000313" key="5">
    <source>
        <dbReference type="EMBL" id="KAL0164393.1"/>
    </source>
</evidence>
<feature type="non-terminal residue" evidence="5">
    <location>
        <position position="741"/>
    </location>
</feature>
<dbReference type="GO" id="GO:0004523">
    <property type="term" value="F:RNA-DNA hybrid ribonuclease activity"/>
    <property type="evidence" value="ECO:0007669"/>
    <property type="project" value="UniProtKB-EC"/>
</dbReference>
<evidence type="ECO:0000256" key="3">
    <source>
        <dbReference type="SAM" id="MobiDB-lite"/>
    </source>
</evidence>
<dbReference type="CDD" id="cd03714">
    <property type="entry name" value="RT_DIRS1"/>
    <property type="match status" value="1"/>
</dbReference>
<feature type="domain" description="Reverse transcriptase" evidence="4">
    <location>
        <begin position="589"/>
        <end position="741"/>
    </location>
</feature>
<dbReference type="InterPro" id="IPR052055">
    <property type="entry name" value="Hepadnavirus_pol/RT"/>
</dbReference>
<dbReference type="EMBL" id="JAMKFB020000020">
    <property type="protein sequence ID" value="KAL0164393.1"/>
    <property type="molecule type" value="Genomic_DNA"/>
</dbReference>
<dbReference type="Gene3D" id="3.10.10.10">
    <property type="entry name" value="HIV Type 1 Reverse Transcriptase, subunit A, domain 1"/>
    <property type="match status" value="1"/>
</dbReference>
<keyword evidence="6" id="KW-1185">Reference proteome</keyword>
<evidence type="ECO:0000256" key="2">
    <source>
        <dbReference type="ARBA" id="ARBA00012180"/>
    </source>
</evidence>
<dbReference type="EC" id="3.1.26.4" evidence="2"/>
<feature type="non-terminal residue" evidence="5">
    <location>
        <position position="1"/>
    </location>
</feature>
<feature type="region of interest" description="Disordered" evidence="3">
    <location>
        <begin position="417"/>
        <end position="437"/>
    </location>
</feature>
<comment type="similarity">
    <text evidence="1">Belongs to the beta type-B retroviral polymerase family. HERV class-II K(HML-2) pol subfamily.</text>
</comment>
<reference evidence="5 6" key="1">
    <citation type="submission" date="2024-05" db="EMBL/GenBank/DDBJ databases">
        <title>Genome sequencing and assembly of Indian major carp, Cirrhinus mrigala (Hamilton, 1822).</title>
        <authorList>
            <person name="Mohindra V."/>
            <person name="Chowdhury L.M."/>
            <person name="Lal K."/>
            <person name="Jena J.K."/>
        </authorList>
    </citation>
    <scope>NUCLEOTIDE SEQUENCE [LARGE SCALE GENOMIC DNA]</scope>
    <source>
        <strain evidence="5">CM1030</strain>
        <tissue evidence="5">Blood</tissue>
    </source>
</reference>
<gene>
    <name evidence="5" type="ORF">M9458_040146</name>
</gene>
<accession>A0ABD0NR53</accession>
<dbReference type="InterPro" id="IPR000477">
    <property type="entry name" value="RT_dom"/>
</dbReference>
<dbReference type="AlphaFoldDB" id="A0ABD0NR53"/>
<feature type="region of interest" description="Disordered" evidence="3">
    <location>
        <begin position="123"/>
        <end position="152"/>
    </location>
</feature>
<dbReference type="Gene3D" id="1.10.287.3160">
    <property type="match status" value="1"/>
</dbReference>
<dbReference type="SUPFAM" id="SSF56672">
    <property type="entry name" value="DNA/RNA polymerases"/>
    <property type="match status" value="1"/>
</dbReference>
<dbReference type="PANTHER" id="PTHR33050:SF7">
    <property type="entry name" value="RIBONUCLEASE H"/>
    <property type="match status" value="1"/>
</dbReference>
<evidence type="ECO:0000313" key="6">
    <source>
        <dbReference type="Proteomes" id="UP001529510"/>
    </source>
</evidence>
<evidence type="ECO:0000256" key="1">
    <source>
        <dbReference type="ARBA" id="ARBA00010879"/>
    </source>
</evidence>
<dbReference type="Gene3D" id="3.30.70.270">
    <property type="match status" value="1"/>
</dbReference>
<feature type="compositionally biased region" description="Acidic residues" evidence="3">
    <location>
        <begin position="124"/>
        <end position="133"/>
    </location>
</feature>